<proteinExistence type="predicted"/>
<sequence length="102" mass="11475">MLKAATKKTDEPVTRAVLSSYNEQVEGLGRAIEEALRAKLKLIIVGSVGFLRVQGRRYRRHKTDNRSVPAFLAKISEVFDQSAEETLHDGATLTSWYRWPGS</sequence>
<comment type="caution">
    <text evidence="1">The sequence shown here is derived from an EMBL/GenBank/DDBJ whole genome shotgun (WGS) entry which is preliminary data.</text>
</comment>
<dbReference type="OrthoDB" id="9757917at2"/>
<accession>A0A2M8QYJ3</accession>
<evidence type="ECO:0000313" key="1">
    <source>
        <dbReference type="EMBL" id="PJG50641.1"/>
    </source>
</evidence>
<organism evidence="1 2">
    <name type="scientific">Bradyrhizobium forestalis</name>
    <dbReference type="NCBI Taxonomy" id="1419263"/>
    <lineage>
        <taxon>Bacteria</taxon>
        <taxon>Pseudomonadati</taxon>
        <taxon>Pseudomonadota</taxon>
        <taxon>Alphaproteobacteria</taxon>
        <taxon>Hyphomicrobiales</taxon>
        <taxon>Nitrobacteraceae</taxon>
        <taxon>Bradyrhizobium</taxon>
    </lineage>
</organism>
<evidence type="ECO:0000313" key="2">
    <source>
        <dbReference type="Proteomes" id="UP000231194"/>
    </source>
</evidence>
<gene>
    <name evidence="1" type="ORF">CVM73_35205</name>
</gene>
<dbReference type="Proteomes" id="UP000231194">
    <property type="component" value="Unassembled WGS sequence"/>
</dbReference>
<dbReference type="EMBL" id="PGVG01000053">
    <property type="protein sequence ID" value="PJG50641.1"/>
    <property type="molecule type" value="Genomic_DNA"/>
</dbReference>
<keyword evidence="2" id="KW-1185">Reference proteome</keyword>
<dbReference type="RefSeq" id="WP_100236335.1">
    <property type="nucleotide sequence ID" value="NZ_PGVG01000053.1"/>
</dbReference>
<protein>
    <submittedName>
        <fullName evidence="1">Uncharacterized protein</fullName>
    </submittedName>
</protein>
<reference evidence="1 2" key="1">
    <citation type="submission" date="2017-11" db="EMBL/GenBank/DDBJ databases">
        <title>Bradyrhizobium forestalis sp. nov., an efficient nitrogen-fixing bacterium isolated from nodules of forest legume species in the Amazon.</title>
        <authorList>
            <person name="Costa E.M."/>
            <person name="Guimaraes A."/>
            <person name="Carvalho T.S."/>
            <person name="Rodrigues T.L."/>
            <person name="Ribeiro P.R.A."/>
            <person name="Lebbe L."/>
            <person name="Willems A."/>
            <person name="Moreira F.M.S."/>
        </authorList>
    </citation>
    <scope>NUCLEOTIDE SEQUENCE [LARGE SCALE GENOMIC DNA]</scope>
    <source>
        <strain evidence="1 2">INPA54B</strain>
    </source>
</reference>
<dbReference type="AlphaFoldDB" id="A0A2M8QYJ3"/>
<name>A0A2M8QYJ3_9BRAD</name>